<dbReference type="EMBL" id="HBUF01579712">
    <property type="protein sequence ID" value="CAG6769715.1"/>
    <property type="molecule type" value="Transcribed_RNA"/>
</dbReference>
<comment type="subcellular location">
    <subcellularLocation>
        <location evidence="1">Membrane</location>
    </subcellularLocation>
</comment>
<protein>
    <submittedName>
        <fullName evidence="8">Flotillin-1</fullName>
    </submittedName>
</protein>
<feature type="compositionally biased region" description="Low complexity" evidence="6">
    <location>
        <begin position="407"/>
        <end position="428"/>
    </location>
</feature>
<dbReference type="InterPro" id="IPR036013">
    <property type="entry name" value="Band_7/SPFH_dom_sf"/>
</dbReference>
<dbReference type="Pfam" id="PF01145">
    <property type="entry name" value="Band_7"/>
    <property type="match status" value="1"/>
</dbReference>
<sequence length="447" mass="49203">MTWGFVTCGPNEALVVSGCCHTKPLLVPGGRAFVWPSIQCVQRISLNTMTLQVESKNVYTSQGVPISVTGVAQVKIQAQNEEMLMTACEQFLGKTEDEIQHIALVTLEGHQRAIMGSMSVEGYLKSLGMARTAEVKRDARVGEAEAKKDARIKEAMAEEEKMAARFVNDTEIAKARRDFEIKKATYDAEVETKRAEAELAFELQAAKTKQRIKEEQMKIQVIERSQEIKVQEQEVLRRKKELESNVNRPVEAEKYRIEKLAAANKKRLMIEAEAEAEVIRLKGEAEAAAIASKARAEVEIMTKKAEAWKDYREAAVIDMILESLPKVAAEVAAPLSQTKRVTMVSSGNGELGAAKLTGEILTIVARVPEMVKSLTGVDILKHKVDYTSMTRRPSTLSVDIDTGIEHPTPGTPSSSTSTASSKTTTASSRLPVNVGMKHSESKMKLNK</sequence>
<dbReference type="PANTHER" id="PTHR13806">
    <property type="entry name" value="FLOTILLIN-RELATED"/>
    <property type="match status" value="1"/>
</dbReference>
<feature type="compositionally biased region" description="Basic and acidic residues" evidence="6">
    <location>
        <begin position="437"/>
        <end position="447"/>
    </location>
</feature>
<evidence type="ECO:0000259" key="7">
    <source>
        <dbReference type="Pfam" id="PF01145"/>
    </source>
</evidence>
<dbReference type="GO" id="GO:0016600">
    <property type="term" value="C:flotillin complex"/>
    <property type="evidence" value="ECO:0007669"/>
    <property type="project" value="TreeGrafter"/>
</dbReference>
<name>A0A8D9APA1_9HEMI</name>
<dbReference type="InterPro" id="IPR001107">
    <property type="entry name" value="Band_7"/>
</dbReference>
<dbReference type="InterPro" id="IPR027705">
    <property type="entry name" value="Flotillin_fam"/>
</dbReference>
<evidence type="ECO:0000256" key="2">
    <source>
        <dbReference type="ARBA" id="ARBA00007161"/>
    </source>
</evidence>
<dbReference type="AlphaFoldDB" id="A0A8D9APA1"/>
<dbReference type="PANTHER" id="PTHR13806:SF46">
    <property type="entry name" value="FLOTILLIN-1-RELATED"/>
    <property type="match status" value="1"/>
</dbReference>
<dbReference type="EMBL" id="HBUF01052854">
    <property type="protein sequence ID" value="CAG6622582.1"/>
    <property type="molecule type" value="Transcribed_RNA"/>
</dbReference>
<evidence type="ECO:0000256" key="3">
    <source>
        <dbReference type="ARBA" id="ARBA00023136"/>
    </source>
</evidence>
<feature type="coiled-coil region" evidence="5">
    <location>
        <begin position="205"/>
        <end position="245"/>
    </location>
</feature>
<dbReference type="Gene3D" id="3.30.479.30">
    <property type="entry name" value="Band 7 domain"/>
    <property type="match status" value="1"/>
</dbReference>
<dbReference type="GO" id="GO:0002090">
    <property type="term" value="P:regulation of receptor internalization"/>
    <property type="evidence" value="ECO:0007669"/>
    <property type="project" value="TreeGrafter"/>
</dbReference>
<accession>A0A8D9APA1</accession>
<dbReference type="SUPFAM" id="SSF117892">
    <property type="entry name" value="Band 7/SPFH domain"/>
    <property type="match status" value="1"/>
</dbReference>
<proteinExistence type="inferred from homology"/>
<dbReference type="GO" id="GO:0072659">
    <property type="term" value="P:protein localization to plasma membrane"/>
    <property type="evidence" value="ECO:0007669"/>
    <property type="project" value="TreeGrafter"/>
</dbReference>
<evidence type="ECO:0000256" key="4">
    <source>
        <dbReference type="RuleBase" id="RU366054"/>
    </source>
</evidence>
<keyword evidence="3" id="KW-0472">Membrane</keyword>
<evidence type="ECO:0000313" key="8">
    <source>
        <dbReference type="EMBL" id="CAG6769715.1"/>
    </source>
</evidence>
<evidence type="ECO:0000256" key="1">
    <source>
        <dbReference type="ARBA" id="ARBA00004370"/>
    </source>
</evidence>
<dbReference type="GO" id="GO:0031410">
    <property type="term" value="C:cytoplasmic vesicle"/>
    <property type="evidence" value="ECO:0007669"/>
    <property type="project" value="TreeGrafter"/>
</dbReference>
<feature type="region of interest" description="Disordered" evidence="6">
    <location>
        <begin position="398"/>
        <end position="447"/>
    </location>
</feature>
<feature type="domain" description="Band 7" evidence="7">
    <location>
        <begin position="9"/>
        <end position="193"/>
    </location>
</feature>
<dbReference type="GO" id="GO:1901890">
    <property type="term" value="P:positive regulation of cell junction assembly"/>
    <property type="evidence" value="ECO:0007669"/>
    <property type="project" value="TreeGrafter"/>
</dbReference>
<dbReference type="GO" id="GO:0045807">
    <property type="term" value="P:positive regulation of endocytosis"/>
    <property type="evidence" value="ECO:0007669"/>
    <property type="project" value="TreeGrafter"/>
</dbReference>
<reference evidence="8" key="1">
    <citation type="submission" date="2021-05" db="EMBL/GenBank/DDBJ databases">
        <authorList>
            <person name="Alioto T."/>
            <person name="Alioto T."/>
            <person name="Gomez Garrido J."/>
        </authorList>
    </citation>
    <scope>NUCLEOTIDE SEQUENCE</scope>
</reference>
<dbReference type="GO" id="GO:0002020">
    <property type="term" value="F:protease binding"/>
    <property type="evidence" value="ECO:0007669"/>
    <property type="project" value="TreeGrafter"/>
</dbReference>
<dbReference type="CDD" id="cd03399">
    <property type="entry name" value="SPFH_flotillin"/>
    <property type="match status" value="1"/>
</dbReference>
<dbReference type="GO" id="GO:2000049">
    <property type="term" value="P:positive regulation of cell-cell adhesion mediated by cadherin"/>
    <property type="evidence" value="ECO:0007669"/>
    <property type="project" value="TreeGrafter"/>
</dbReference>
<organism evidence="8">
    <name type="scientific">Cacopsylla melanoneura</name>
    <dbReference type="NCBI Taxonomy" id="428564"/>
    <lineage>
        <taxon>Eukaryota</taxon>
        <taxon>Metazoa</taxon>
        <taxon>Ecdysozoa</taxon>
        <taxon>Arthropoda</taxon>
        <taxon>Hexapoda</taxon>
        <taxon>Insecta</taxon>
        <taxon>Pterygota</taxon>
        <taxon>Neoptera</taxon>
        <taxon>Paraneoptera</taxon>
        <taxon>Hemiptera</taxon>
        <taxon>Sternorrhyncha</taxon>
        <taxon>Psylloidea</taxon>
        <taxon>Psyllidae</taxon>
        <taxon>Psyllinae</taxon>
        <taxon>Cacopsylla</taxon>
    </lineage>
</organism>
<dbReference type="GO" id="GO:0070528">
    <property type="term" value="P:protein kinase C signaling"/>
    <property type="evidence" value="ECO:0007669"/>
    <property type="project" value="TreeGrafter"/>
</dbReference>
<evidence type="ECO:0000256" key="5">
    <source>
        <dbReference type="SAM" id="Coils"/>
    </source>
</evidence>
<keyword evidence="5" id="KW-0175">Coiled coil</keyword>
<comment type="similarity">
    <text evidence="2 4">Belongs to the band 7/mec-2 family. Flotillin subfamily.</text>
</comment>
<evidence type="ECO:0000256" key="6">
    <source>
        <dbReference type="SAM" id="MobiDB-lite"/>
    </source>
</evidence>